<dbReference type="AlphaFoldDB" id="A0A453FIX5"/>
<dbReference type="EC" id="2.4.1.182" evidence="1"/>
<dbReference type="InterPro" id="IPR003835">
    <property type="entry name" value="Glyco_trans_19"/>
</dbReference>
<dbReference type="GO" id="GO:0016020">
    <property type="term" value="C:membrane"/>
    <property type="evidence" value="ECO:0007669"/>
    <property type="project" value="GOC"/>
</dbReference>
<evidence type="ECO:0000256" key="5">
    <source>
        <dbReference type="ARBA" id="ARBA00022679"/>
    </source>
</evidence>
<evidence type="ECO:0000313" key="9">
    <source>
        <dbReference type="Proteomes" id="UP000015105"/>
    </source>
</evidence>
<keyword evidence="5" id="KW-0808">Transferase</keyword>
<comment type="catalytic activity">
    <reaction evidence="7">
        <text>a lipid X + a UDP-2-N,3-O-bis[(3R)-3-hydroxyacyl]-alpha-D-glucosamine = a lipid A disaccharide + UDP + H(+)</text>
        <dbReference type="Rhea" id="RHEA:67828"/>
        <dbReference type="ChEBI" id="CHEBI:15378"/>
        <dbReference type="ChEBI" id="CHEBI:58223"/>
        <dbReference type="ChEBI" id="CHEBI:137748"/>
        <dbReference type="ChEBI" id="CHEBI:176338"/>
        <dbReference type="ChEBI" id="CHEBI:176343"/>
        <dbReference type="EC" id="2.4.1.182"/>
    </reaction>
</comment>
<reference evidence="8" key="4">
    <citation type="submission" date="2019-03" db="UniProtKB">
        <authorList>
            <consortium name="EnsemblPlants"/>
        </authorList>
    </citation>
    <scope>IDENTIFICATION</scope>
</reference>
<evidence type="ECO:0000256" key="2">
    <source>
        <dbReference type="ARBA" id="ARBA00022516"/>
    </source>
</evidence>
<dbReference type="EnsemblPlants" id="AET3Gv20687900.27">
    <property type="protein sequence ID" value="AET3Gv20687900.27"/>
    <property type="gene ID" value="AET3Gv20687900"/>
</dbReference>
<reference evidence="8" key="3">
    <citation type="journal article" date="2017" name="Nature">
        <title>Genome sequence of the progenitor of the wheat D genome Aegilops tauschii.</title>
        <authorList>
            <person name="Luo M.C."/>
            <person name="Gu Y.Q."/>
            <person name="Puiu D."/>
            <person name="Wang H."/>
            <person name="Twardziok S.O."/>
            <person name="Deal K.R."/>
            <person name="Huo N."/>
            <person name="Zhu T."/>
            <person name="Wang L."/>
            <person name="Wang Y."/>
            <person name="McGuire P.E."/>
            <person name="Liu S."/>
            <person name="Long H."/>
            <person name="Ramasamy R.K."/>
            <person name="Rodriguez J.C."/>
            <person name="Van S.L."/>
            <person name="Yuan L."/>
            <person name="Wang Z."/>
            <person name="Xia Z."/>
            <person name="Xiao L."/>
            <person name="Anderson O.D."/>
            <person name="Ouyang S."/>
            <person name="Liang Y."/>
            <person name="Zimin A.V."/>
            <person name="Pertea G."/>
            <person name="Qi P."/>
            <person name="Bennetzen J.L."/>
            <person name="Dai X."/>
            <person name="Dawson M.W."/>
            <person name="Muller H.G."/>
            <person name="Kugler K."/>
            <person name="Rivarola-Duarte L."/>
            <person name="Spannagl M."/>
            <person name="Mayer K.F.X."/>
            <person name="Lu F.H."/>
            <person name="Bevan M.W."/>
            <person name="Leroy P."/>
            <person name="Li P."/>
            <person name="You F.M."/>
            <person name="Sun Q."/>
            <person name="Liu Z."/>
            <person name="Lyons E."/>
            <person name="Wicker T."/>
            <person name="Salzberg S.L."/>
            <person name="Devos K.M."/>
            <person name="Dvorak J."/>
        </authorList>
    </citation>
    <scope>NUCLEOTIDE SEQUENCE [LARGE SCALE GENOMIC DNA]</scope>
    <source>
        <strain evidence="8">cv. AL8/78</strain>
    </source>
</reference>
<dbReference type="PANTHER" id="PTHR30372:SF4">
    <property type="entry name" value="LIPID-A-DISACCHARIDE SYNTHASE, MITOCHONDRIAL-RELATED"/>
    <property type="match status" value="1"/>
</dbReference>
<reference evidence="9" key="1">
    <citation type="journal article" date="2014" name="Science">
        <title>Ancient hybridizations among the ancestral genomes of bread wheat.</title>
        <authorList>
            <consortium name="International Wheat Genome Sequencing Consortium,"/>
            <person name="Marcussen T."/>
            <person name="Sandve S.R."/>
            <person name="Heier L."/>
            <person name="Spannagl M."/>
            <person name="Pfeifer M."/>
            <person name="Jakobsen K.S."/>
            <person name="Wulff B.B."/>
            <person name="Steuernagel B."/>
            <person name="Mayer K.F."/>
            <person name="Olsen O.A."/>
        </authorList>
    </citation>
    <scope>NUCLEOTIDE SEQUENCE [LARGE SCALE GENOMIC DNA]</scope>
    <source>
        <strain evidence="9">cv. AL8/78</strain>
    </source>
</reference>
<dbReference type="GO" id="GO:0009245">
    <property type="term" value="P:lipid A biosynthetic process"/>
    <property type="evidence" value="ECO:0007669"/>
    <property type="project" value="UniProtKB-KW"/>
</dbReference>
<keyword evidence="9" id="KW-1185">Reference proteome</keyword>
<reference evidence="9" key="2">
    <citation type="journal article" date="2017" name="Nat. Plants">
        <title>The Aegilops tauschii genome reveals multiple impacts of transposons.</title>
        <authorList>
            <person name="Zhao G."/>
            <person name="Zou C."/>
            <person name="Li K."/>
            <person name="Wang K."/>
            <person name="Li T."/>
            <person name="Gao L."/>
            <person name="Zhang X."/>
            <person name="Wang H."/>
            <person name="Yang Z."/>
            <person name="Liu X."/>
            <person name="Jiang W."/>
            <person name="Mao L."/>
            <person name="Kong X."/>
            <person name="Jiao Y."/>
            <person name="Jia J."/>
        </authorList>
    </citation>
    <scope>NUCLEOTIDE SEQUENCE [LARGE SCALE GENOMIC DNA]</scope>
    <source>
        <strain evidence="9">cv. AL8/78</strain>
    </source>
</reference>
<dbReference type="PANTHER" id="PTHR30372">
    <property type="entry name" value="LIPID-A-DISACCHARIDE SYNTHASE"/>
    <property type="match status" value="1"/>
</dbReference>
<dbReference type="Gramene" id="AET3Gv20687900.27">
    <property type="protein sequence ID" value="AET3Gv20687900.27"/>
    <property type="gene ID" value="AET3Gv20687900"/>
</dbReference>
<sequence>VTTPGEFFLTLSALPGFPSRRRRSAPLWLMLSRWIPAAGRQRGLLARLGSRAYSYGRVFDAAARDGELRVFVVAGEVSGDSLASRLMASLRKLSPVPVRFAGVGGCGLTPFLVQLSVLL</sequence>
<dbReference type="GO" id="GO:0008915">
    <property type="term" value="F:lipid-A-disaccharide synthase activity"/>
    <property type="evidence" value="ECO:0007669"/>
    <property type="project" value="UniProtKB-EC"/>
</dbReference>
<evidence type="ECO:0000256" key="3">
    <source>
        <dbReference type="ARBA" id="ARBA00022556"/>
    </source>
</evidence>
<evidence type="ECO:0000313" key="8">
    <source>
        <dbReference type="EnsemblPlants" id="AET3Gv20687900.27"/>
    </source>
</evidence>
<keyword evidence="6" id="KW-0443">Lipid metabolism</keyword>
<evidence type="ECO:0000256" key="4">
    <source>
        <dbReference type="ARBA" id="ARBA00022676"/>
    </source>
</evidence>
<accession>A0A453FIX5</accession>
<evidence type="ECO:0000256" key="7">
    <source>
        <dbReference type="ARBA" id="ARBA00048975"/>
    </source>
</evidence>
<keyword evidence="3" id="KW-0441">Lipid A biosynthesis</keyword>
<dbReference type="Proteomes" id="UP000015105">
    <property type="component" value="Chromosome 3D"/>
</dbReference>
<reference evidence="8" key="5">
    <citation type="journal article" date="2021" name="G3 (Bethesda)">
        <title>Aegilops tauschii genome assembly Aet v5.0 features greater sequence contiguity and improved annotation.</title>
        <authorList>
            <person name="Wang L."/>
            <person name="Zhu T."/>
            <person name="Rodriguez J.C."/>
            <person name="Deal K.R."/>
            <person name="Dubcovsky J."/>
            <person name="McGuire P.E."/>
            <person name="Lux T."/>
            <person name="Spannagl M."/>
            <person name="Mayer K.F.X."/>
            <person name="Baldrich P."/>
            <person name="Meyers B.C."/>
            <person name="Huo N."/>
            <person name="Gu Y.Q."/>
            <person name="Zhou H."/>
            <person name="Devos K.M."/>
            <person name="Bennetzen J.L."/>
            <person name="Unver T."/>
            <person name="Budak H."/>
            <person name="Gulick P.J."/>
            <person name="Galiba G."/>
            <person name="Kalapos B."/>
            <person name="Nelson D.R."/>
            <person name="Li P."/>
            <person name="You F.M."/>
            <person name="Luo M.C."/>
            <person name="Dvorak J."/>
        </authorList>
    </citation>
    <scope>NUCLEOTIDE SEQUENCE [LARGE SCALE GENOMIC DNA]</scope>
    <source>
        <strain evidence="8">cv. AL8/78</strain>
    </source>
</reference>
<evidence type="ECO:0000256" key="6">
    <source>
        <dbReference type="ARBA" id="ARBA00023098"/>
    </source>
</evidence>
<dbReference type="GO" id="GO:0005543">
    <property type="term" value="F:phospholipid binding"/>
    <property type="evidence" value="ECO:0007669"/>
    <property type="project" value="TreeGrafter"/>
</dbReference>
<keyword evidence="4" id="KW-0328">Glycosyltransferase</keyword>
<protein>
    <recommendedName>
        <fullName evidence="1">lipid-A-disaccharide synthase</fullName>
        <ecNumber evidence="1">2.4.1.182</ecNumber>
    </recommendedName>
</protein>
<evidence type="ECO:0000256" key="1">
    <source>
        <dbReference type="ARBA" id="ARBA00012687"/>
    </source>
</evidence>
<name>A0A453FIX5_AEGTS</name>
<organism evidence="8 9">
    <name type="scientific">Aegilops tauschii subsp. strangulata</name>
    <name type="common">Goatgrass</name>
    <dbReference type="NCBI Taxonomy" id="200361"/>
    <lineage>
        <taxon>Eukaryota</taxon>
        <taxon>Viridiplantae</taxon>
        <taxon>Streptophyta</taxon>
        <taxon>Embryophyta</taxon>
        <taxon>Tracheophyta</taxon>
        <taxon>Spermatophyta</taxon>
        <taxon>Magnoliopsida</taxon>
        <taxon>Liliopsida</taxon>
        <taxon>Poales</taxon>
        <taxon>Poaceae</taxon>
        <taxon>BOP clade</taxon>
        <taxon>Pooideae</taxon>
        <taxon>Triticodae</taxon>
        <taxon>Triticeae</taxon>
        <taxon>Triticinae</taxon>
        <taxon>Aegilops</taxon>
    </lineage>
</organism>
<keyword evidence="2" id="KW-0444">Lipid biosynthesis</keyword>
<proteinExistence type="predicted"/>